<reference evidence="1 2" key="1">
    <citation type="submission" date="2019-07" db="EMBL/GenBank/DDBJ databases">
        <title>Whole genome shotgun sequence of Oceanobacillus sojae NBRC 105379.</title>
        <authorList>
            <person name="Hosoyama A."/>
            <person name="Uohara A."/>
            <person name="Ohji S."/>
            <person name="Ichikawa N."/>
        </authorList>
    </citation>
    <scope>NUCLEOTIDE SEQUENCE [LARGE SCALE GENOMIC DNA]</scope>
    <source>
        <strain evidence="1 2">NBRC 105379</strain>
    </source>
</reference>
<gene>
    <name evidence="1" type="ORF">OSO01_09180</name>
</gene>
<dbReference type="RefSeq" id="WP_186813555.1">
    <property type="nucleotide sequence ID" value="NZ_BJYM01000003.1"/>
</dbReference>
<evidence type="ECO:0000313" key="2">
    <source>
        <dbReference type="Proteomes" id="UP000321558"/>
    </source>
</evidence>
<evidence type="ECO:0000313" key="1">
    <source>
        <dbReference type="EMBL" id="GEN86179.1"/>
    </source>
</evidence>
<keyword evidence="2" id="KW-1185">Reference proteome</keyword>
<dbReference type="Proteomes" id="UP000321558">
    <property type="component" value="Unassembled WGS sequence"/>
</dbReference>
<name>A0A511ZFE4_9BACI</name>
<dbReference type="EMBL" id="BJYM01000003">
    <property type="protein sequence ID" value="GEN86179.1"/>
    <property type="molecule type" value="Genomic_DNA"/>
</dbReference>
<accession>A0A511ZFE4</accession>
<protein>
    <submittedName>
        <fullName evidence="1">Uncharacterized protein</fullName>
    </submittedName>
</protein>
<proteinExistence type="predicted"/>
<sequence>MEKEFVGICGVCEKNVYCHNGFLEGVVQEDHTLVCFSCHNEDKEDKSL</sequence>
<dbReference type="AlphaFoldDB" id="A0A511ZFE4"/>
<comment type="caution">
    <text evidence="1">The sequence shown here is derived from an EMBL/GenBank/DDBJ whole genome shotgun (WGS) entry which is preliminary data.</text>
</comment>
<organism evidence="1 2">
    <name type="scientific">Oceanobacillus sojae</name>
    <dbReference type="NCBI Taxonomy" id="582851"/>
    <lineage>
        <taxon>Bacteria</taxon>
        <taxon>Bacillati</taxon>
        <taxon>Bacillota</taxon>
        <taxon>Bacilli</taxon>
        <taxon>Bacillales</taxon>
        <taxon>Bacillaceae</taxon>
        <taxon>Oceanobacillus</taxon>
    </lineage>
</organism>